<dbReference type="AlphaFoldDB" id="A0A6A2YGY5"/>
<keyword evidence="2" id="KW-0645">Protease</keyword>
<dbReference type="PANTHER" id="PTHR11010">
    <property type="entry name" value="PROTEASE S28 PRO-X CARBOXYPEPTIDASE-RELATED"/>
    <property type="match status" value="1"/>
</dbReference>
<evidence type="ECO:0000313" key="8">
    <source>
        <dbReference type="Proteomes" id="UP000436088"/>
    </source>
</evidence>
<proteinExistence type="inferred from homology"/>
<comment type="similarity">
    <text evidence="1">Belongs to the peptidase S28 family.</text>
</comment>
<evidence type="ECO:0000256" key="5">
    <source>
        <dbReference type="ARBA" id="ARBA00023180"/>
    </source>
</evidence>
<dbReference type="GO" id="GO:0008239">
    <property type="term" value="F:dipeptidyl-peptidase activity"/>
    <property type="evidence" value="ECO:0007669"/>
    <property type="project" value="TreeGrafter"/>
</dbReference>
<dbReference type="PANTHER" id="PTHR11010:SF96">
    <property type="entry name" value="LYSOSOMAL PRO-X CARBOXYPEPTIDASE-LIKE ISOFORM X1"/>
    <property type="match status" value="1"/>
</dbReference>
<keyword evidence="6" id="KW-1133">Transmembrane helix</keyword>
<evidence type="ECO:0000313" key="7">
    <source>
        <dbReference type="EMBL" id="KAE8674887.1"/>
    </source>
</evidence>
<keyword evidence="5" id="KW-0325">Glycoprotein</keyword>
<keyword evidence="8" id="KW-1185">Reference proteome</keyword>
<evidence type="ECO:0000256" key="2">
    <source>
        <dbReference type="ARBA" id="ARBA00022670"/>
    </source>
</evidence>
<keyword evidence="6" id="KW-0472">Membrane</keyword>
<protein>
    <submittedName>
        <fullName evidence="7">Serine carboxypeptidase S28 family protein</fullName>
    </submittedName>
</protein>
<dbReference type="Gene3D" id="3.40.50.1820">
    <property type="entry name" value="alpha/beta hydrolase"/>
    <property type="match status" value="1"/>
</dbReference>
<dbReference type="GO" id="GO:0070008">
    <property type="term" value="F:serine-type exopeptidase activity"/>
    <property type="evidence" value="ECO:0007669"/>
    <property type="project" value="InterPro"/>
</dbReference>
<evidence type="ECO:0000256" key="6">
    <source>
        <dbReference type="SAM" id="Phobius"/>
    </source>
</evidence>
<name>A0A6A2YGY5_HIBSY</name>
<accession>A0A6A2YGY5</accession>
<gene>
    <name evidence="7" type="ORF">F3Y22_tig00111708pilonHSYRG00160</name>
</gene>
<dbReference type="GO" id="GO:0004180">
    <property type="term" value="F:carboxypeptidase activity"/>
    <property type="evidence" value="ECO:0007669"/>
    <property type="project" value="UniProtKB-KW"/>
</dbReference>
<keyword evidence="3" id="KW-0732">Signal</keyword>
<dbReference type="GO" id="GO:0006508">
    <property type="term" value="P:proteolysis"/>
    <property type="evidence" value="ECO:0007669"/>
    <property type="project" value="UniProtKB-KW"/>
</dbReference>
<feature type="transmembrane region" description="Helical" evidence="6">
    <location>
        <begin position="21"/>
        <end position="41"/>
    </location>
</feature>
<keyword evidence="4" id="KW-0378">Hydrolase</keyword>
<evidence type="ECO:0000256" key="4">
    <source>
        <dbReference type="ARBA" id="ARBA00022801"/>
    </source>
</evidence>
<reference evidence="7" key="1">
    <citation type="submission" date="2019-09" db="EMBL/GenBank/DDBJ databases">
        <title>Draft genome information of white flower Hibiscus syriacus.</title>
        <authorList>
            <person name="Kim Y.-M."/>
        </authorList>
    </citation>
    <scope>NUCLEOTIDE SEQUENCE [LARGE SCALE GENOMIC DNA]</scope>
    <source>
        <strain evidence="7">YM2019G1</strain>
    </source>
</reference>
<dbReference type="Proteomes" id="UP000436088">
    <property type="component" value="Unassembled WGS sequence"/>
</dbReference>
<dbReference type="InterPro" id="IPR029058">
    <property type="entry name" value="AB_hydrolase_fold"/>
</dbReference>
<organism evidence="7 8">
    <name type="scientific">Hibiscus syriacus</name>
    <name type="common">Rose of Sharon</name>
    <dbReference type="NCBI Taxonomy" id="106335"/>
    <lineage>
        <taxon>Eukaryota</taxon>
        <taxon>Viridiplantae</taxon>
        <taxon>Streptophyta</taxon>
        <taxon>Embryophyta</taxon>
        <taxon>Tracheophyta</taxon>
        <taxon>Spermatophyta</taxon>
        <taxon>Magnoliopsida</taxon>
        <taxon>eudicotyledons</taxon>
        <taxon>Gunneridae</taxon>
        <taxon>Pentapetalae</taxon>
        <taxon>rosids</taxon>
        <taxon>malvids</taxon>
        <taxon>Malvales</taxon>
        <taxon>Malvaceae</taxon>
        <taxon>Malvoideae</taxon>
        <taxon>Hibiscus</taxon>
    </lineage>
</organism>
<dbReference type="Pfam" id="PF05577">
    <property type="entry name" value="Peptidase_S28"/>
    <property type="match status" value="1"/>
</dbReference>
<keyword evidence="6" id="KW-0812">Transmembrane</keyword>
<dbReference type="InterPro" id="IPR008758">
    <property type="entry name" value="Peptidase_S28"/>
</dbReference>
<keyword evidence="7" id="KW-0121">Carboxypeptidase</keyword>
<comment type="caution">
    <text evidence="7">The sequence shown here is derived from an EMBL/GenBank/DDBJ whole genome shotgun (WGS) entry which is preliminary data.</text>
</comment>
<sequence>MPQQSGTGKDIKCSWKYACRLMISCIPLVSNFFLLISHLLAGGRLIGTHCWQSGSSLYCEYVPNGLEIPRLRDHLVKIITYYRTESSLRHGCNDILKAGCVNLLVKYCNEAERAVCLSNEDDARPKRDTSRASQTKHLAGRVLMQSCLSYNLLDGLHRNQYQRKKRRLELPLEGYTSTRRRMLTTMVARPLILGCDRPPIGDDLAIIGFLNDNAIRFNALLVYIEHRYYGKSIPFGSSEEAFKNASTMGVFQLCTSYAEITMHIKKKLRAFYSPVIVIGGSYGGSN</sequence>
<evidence type="ECO:0000256" key="1">
    <source>
        <dbReference type="ARBA" id="ARBA00011079"/>
    </source>
</evidence>
<evidence type="ECO:0000256" key="3">
    <source>
        <dbReference type="ARBA" id="ARBA00022729"/>
    </source>
</evidence>
<dbReference type="EMBL" id="VEPZ02001408">
    <property type="protein sequence ID" value="KAE8674887.1"/>
    <property type="molecule type" value="Genomic_DNA"/>
</dbReference>